<dbReference type="InterPro" id="IPR056676">
    <property type="entry name" value="DUF7774"/>
</dbReference>
<comment type="caution">
    <text evidence="3">The sequence shown here is derived from an EMBL/GenBank/DDBJ whole genome shotgun (WGS) entry which is preliminary data.</text>
</comment>
<dbReference type="EMBL" id="CAJGYM010000053">
    <property type="protein sequence ID" value="CAD6195271.1"/>
    <property type="molecule type" value="Genomic_DNA"/>
</dbReference>
<organism evidence="3 4">
    <name type="scientific">Caenorhabditis auriculariae</name>
    <dbReference type="NCBI Taxonomy" id="2777116"/>
    <lineage>
        <taxon>Eukaryota</taxon>
        <taxon>Metazoa</taxon>
        <taxon>Ecdysozoa</taxon>
        <taxon>Nematoda</taxon>
        <taxon>Chromadorea</taxon>
        <taxon>Rhabditida</taxon>
        <taxon>Rhabditina</taxon>
        <taxon>Rhabditomorpha</taxon>
        <taxon>Rhabditoidea</taxon>
        <taxon>Rhabditidae</taxon>
        <taxon>Peloderinae</taxon>
        <taxon>Caenorhabditis</taxon>
    </lineage>
</organism>
<feature type="domain" description="DUF7774" evidence="2">
    <location>
        <begin position="190"/>
        <end position="275"/>
    </location>
</feature>
<dbReference type="PANTHER" id="PTHR38631">
    <property type="match status" value="1"/>
</dbReference>
<feature type="compositionally biased region" description="Basic and acidic residues" evidence="1">
    <location>
        <begin position="27"/>
        <end position="66"/>
    </location>
</feature>
<gene>
    <name evidence="3" type="ORF">CAUJ_LOCUS11190</name>
</gene>
<feature type="compositionally biased region" description="Polar residues" evidence="1">
    <location>
        <begin position="143"/>
        <end position="158"/>
    </location>
</feature>
<proteinExistence type="predicted"/>
<evidence type="ECO:0000259" key="2">
    <source>
        <dbReference type="Pfam" id="PF24983"/>
    </source>
</evidence>
<feature type="compositionally biased region" description="Basic and acidic residues" evidence="1">
    <location>
        <begin position="96"/>
        <end position="117"/>
    </location>
</feature>
<dbReference type="AlphaFoldDB" id="A0A8S1HLJ9"/>
<protein>
    <recommendedName>
        <fullName evidence="2">DUF7774 domain-containing protein</fullName>
    </recommendedName>
</protein>
<dbReference type="Pfam" id="PF24983">
    <property type="entry name" value="DUF7774"/>
    <property type="match status" value="1"/>
</dbReference>
<keyword evidence="4" id="KW-1185">Reference proteome</keyword>
<sequence length="329" mass="36654">MGKSKSASRSLGRSVKKIGENILTAFSKERLTDEETEKDKPERDRPDKEKQERSFRPGESDKDRTEQPSATTPAGKTKSQSNVKKVKSKQKVVSTTKEKEKEKEKEKDKEKDKKQESDNSTFEVVKGARPAQAHLHGVKSNLRWKTQTSASASVGTGESDNDKISKRMEAPRKTISVESIEDDALEEDVGSAARMLQQIKMVKVIEGECSPAEQTLLKEFCEDKTTKEPPEAENLIDKLTSAIIKAIVNKSDVCRGTVSGEVRMFAVEETLAKNATKCLMIVRKDLLLASWQKTEGTDTEEDSTWSPMCKKLAKSLTPVSIEDNQKKST</sequence>
<name>A0A8S1HLJ9_9PELO</name>
<reference evidence="3" key="1">
    <citation type="submission" date="2020-10" db="EMBL/GenBank/DDBJ databases">
        <authorList>
            <person name="Kikuchi T."/>
        </authorList>
    </citation>
    <scope>NUCLEOTIDE SEQUENCE</scope>
    <source>
        <strain evidence="3">NKZ352</strain>
    </source>
</reference>
<dbReference type="PANTHER" id="PTHR38631:SF1">
    <property type="entry name" value="DUF2780 DOMAIN-CONTAINING PROTEIN-RELATED"/>
    <property type="match status" value="1"/>
</dbReference>
<dbReference type="OrthoDB" id="5868784at2759"/>
<evidence type="ECO:0000313" key="3">
    <source>
        <dbReference type="EMBL" id="CAD6195271.1"/>
    </source>
</evidence>
<accession>A0A8S1HLJ9</accession>
<evidence type="ECO:0000256" key="1">
    <source>
        <dbReference type="SAM" id="MobiDB-lite"/>
    </source>
</evidence>
<feature type="region of interest" description="Disordered" evidence="1">
    <location>
        <begin position="1"/>
        <end position="167"/>
    </location>
</feature>
<evidence type="ECO:0000313" key="4">
    <source>
        <dbReference type="Proteomes" id="UP000835052"/>
    </source>
</evidence>
<feature type="compositionally biased region" description="Polar residues" evidence="1">
    <location>
        <begin position="1"/>
        <end position="11"/>
    </location>
</feature>
<dbReference type="Proteomes" id="UP000835052">
    <property type="component" value="Unassembled WGS sequence"/>
</dbReference>